<reference evidence="1 3" key="1">
    <citation type="journal article" date="2014" name="Nat. Genet.">
        <title>Genome and transcriptome of the porcine whipworm Trichuris suis.</title>
        <authorList>
            <person name="Jex A.R."/>
            <person name="Nejsum P."/>
            <person name="Schwarz E.M."/>
            <person name="Hu L."/>
            <person name="Young N.D."/>
            <person name="Hall R.S."/>
            <person name="Korhonen P.K."/>
            <person name="Liao S."/>
            <person name="Thamsborg S."/>
            <person name="Xia J."/>
            <person name="Xu P."/>
            <person name="Wang S."/>
            <person name="Scheerlinck J.P."/>
            <person name="Hofmann A."/>
            <person name="Sternberg P.W."/>
            <person name="Wang J."/>
            <person name="Gasser R.B."/>
        </authorList>
    </citation>
    <scope>NUCLEOTIDE SEQUENCE [LARGE SCALE GENOMIC DNA]</scope>
    <source>
        <strain evidence="2">DCEP-RM93F</strain>
        <strain evidence="1">DCEP-RM93M</strain>
    </source>
</reference>
<keyword evidence="3" id="KW-1185">Reference proteome</keyword>
<dbReference type="EMBL" id="KL363268">
    <property type="protein sequence ID" value="KFD49563.1"/>
    <property type="molecule type" value="Genomic_DNA"/>
</dbReference>
<sequence length="99" mass="11494">MRTTLVRLMIWGQSGCEDSPYCNDMFVTMGKKNQRTSYVALMPWLFEKVVQENNAVLSAHLRRNHSRYDRSSLDDMWSRIPVPTSGGILKTKGYAYRQC</sequence>
<feature type="non-terminal residue" evidence="1">
    <location>
        <position position="99"/>
    </location>
</feature>
<evidence type="ECO:0000313" key="3">
    <source>
        <dbReference type="Proteomes" id="UP000030764"/>
    </source>
</evidence>
<dbReference type="AlphaFoldDB" id="A0A085LX67"/>
<gene>
    <name evidence="1" type="ORF">M513_09588</name>
    <name evidence="2" type="ORF">M514_09588</name>
</gene>
<dbReference type="Proteomes" id="UP000030758">
    <property type="component" value="Unassembled WGS sequence"/>
</dbReference>
<dbReference type="EMBL" id="KL367559">
    <property type="protein sequence ID" value="KFD64221.1"/>
    <property type="molecule type" value="Genomic_DNA"/>
</dbReference>
<proteinExistence type="predicted"/>
<evidence type="ECO:0000313" key="2">
    <source>
        <dbReference type="EMBL" id="KFD64221.1"/>
    </source>
</evidence>
<organism evidence="1 3">
    <name type="scientific">Trichuris suis</name>
    <name type="common">pig whipworm</name>
    <dbReference type="NCBI Taxonomy" id="68888"/>
    <lineage>
        <taxon>Eukaryota</taxon>
        <taxon>Metazoa</taxon>
        <taxon>Ecdysozoa</taxon>
        <taxon>Nematoda</taxon>
        <taxon>Enoplea</taxon>
        <taxon>Dorylaimia</taxon>
        <taxon>Trichinellida</taxon>
        <taxon>Trichuridae</taxon>
        <taxon>Trichuris</taxon>
    </lineage>
</organism>
<accession>A0A085LX67</accession>
<evidence type="ECO:0000313" key="1">
    <source>
        <dbReference type="EMBL" id="KFD49563.1"/>
    </source>
</evidence>
<dbReference type="Proteomes" id="UP000030764">
    <property type="component" value="Unassembled WGS sequence"/>
</dbReference>
<protein>
    <submittedName>
        <fullName evidence="1">Uncharacterized protein</fullName>
    </submittedName>
</protein>
<name>A0A085LX67_9BILA</name>